<organism evidence="1 2">
    <name type="scientific">Actinomyces slackii</name>
    <dbReference type="NCBI Taxonomy" id="52774"/>
    <lineage>
        <taxon>Bacteria</taxon>
        <taxon>Bacillati</taxon>
        <taxon>Actinomycetota</taxon>
        <taxon>Actinomycetes</taxon>
        <taxon>Actinomycetales</taxon>
        <taxon>Actinomycetaceae</taxon>
        <taxon>Actinomyces</taxon>
    </lineage>
</organism>
<gene>
    <name evidence="1" type="ORF">NCTC11923_00783</name>
</gene>
<dbReference type="KEGG" id="asla:NCTC11923_00783"/>
<dbReference type="InterPro" id="IPR036770">
    <property type="entry name" value="Ankyrin_rpt-contain_sf"/>
</dbReference>
<keyword evidence="2" id="KW-1185">Reference proteome</keyword>
<reference evidence="1 2" key="1">
    <citation type="submission" date="2018-12" db="EMBL/GenBank/DDBJ databases">
        <authorList>
            <consortium name="Pathogen Informatics"/>
        </authorList>
    </citation>
    <scope>NUCLEOTIDE SEQUENCE [LARGE SCALE GENOMIC DNA]</scope>
    <source>
        <strain evidence="1 2">NCTC11923</strain>
    </source>
</reference>
<evidence type="ECO:0000313" key="2">
    <source>
        <dbReference type="Proteomes" id="UP000276899"/>
    </source>
</evidence>
<dbReference type="Proteomes" id="UP000276899">
    <property type="component" value="Chromosome"/>
</dbReference>
<dbReference type="STRING" id="1278298.GCA_000428685_00304"/>
<evidence type="ECO:0000313" key="1">
    <source>
        <dbReference type="EMBL" id="VEG74162.1"/>
    </source>
</evidence>
<dbReference type="AlphaFoldDB" id="A0A448KB75"/>
<name>A0A448KB75_9ACTO</name>
<protein>
    <recommendedName>
        <fullName evidence="3">Ankyrin repeats (3 copies)</fullName>
    </recommendedName>
</protein>
<dbReference type="InterPro" id="IPR002110">
    <property type="entry name" value="Ankyrin_rpt"/>
</dbReference>
<dbReference type="RefSeq" id="WP_026426440.1">
    <property type="nucleotide sequence ID" value="NZ_CBCRWE010000020.1"/>
</dbReference>
<dbReference type="EMBL" id="LR134363">
    <property type="protein sequence ID" value="VEG74162.1"/>
    <property type="molecule type" value="Genomic_DNA"/>
</dbReference>
<proteinExistence type="predicted"/>
<evidence type="ECO:0008006" key="3">
    <source>
        <dbReference type="Google" id="ProtNLM"/>
    </source>
</evidence>
<sequence length="188" mass="20578">MTVPYEKASINVERAYALARSGRWDAVLESWACDRALLVTCSRYRRPGSLWTFLHQAAHFGQEPAIRVLIAAGASTAAEGDTPAQAARRRGHFRIADLLDHAARGAEGLWQAPSDPGLLPSSSLFEEARERTANANMIIAYGGGRVSIPAGQRHHTDSFDRVLVGWHGTYDPPRTTGMEDISLAEQRV</sequence>
<dbReference type="Gene3D" id="1.25.40.20">
    <property type="entry name" value="Ankyrin repeat-containing domain"/>
    <property type="match status" value="1"/>
</dbReference>
<dbReference type="Pfam" id="PF13637">
    <property type="entry name" value="Ank_4"/>
    <property type="match status" value="1"/>
</dbReference>
<dbReference type="SUPFAM" id="SSF48403">
    <property type="entry name" value="Ankyrin repeat"/>
    <property type="match status" value="1"/>
</dbReference>
<accession>A0A448KB75</accession>